<sequence length="491" mass="54669">MSTDAIFALLLVLLIVSLLLGNAYLSSTKDAHPLLLSSQATVSPTRKEGETAVYKHSEMSYQQLPRSGLDILKGYTVRSGNLFDCWLVGLEANKKLPKGISFASDQKVERFTYGEINSRCNAFAERFQTTEVYFYRVPLSTMDGLTATLACLVHGVTIIEISSLSDITRGLPVVTTENLVPKVVAEAHEAISVSQEFPFGESLATTYKYDPKYDQIVPYIVSTGNSYTTFTQQNFTAAIANHLKNLPVDQELKPVDVVLIGTCEQRWDIVKLFAAFLTNNEVILCQEAHISSELVAKTKPTIMSISEKKMVQWTEDILNSLPVVSKSFLPASLRLITNGNFITFSQVPALRSVRLIYVTSVGTGETLTTRIQNLARAIFGARLIVNRHLSDSNVLSPLFNTFIYDYRAIKDTAYLNRGCVPQCLEIKLRDGFFEQKRKFLRAAQNHGQVYIRGFSIGKAQTDVQAAKDTEGWMPTGVYGKFGTDGCFYECR</sequence>
<organism evidence="2 3">
    <name type="scientific">Babjeviella inositovora NRRL Y-12698</name>
    <dbReference type="NCBI Taxonomy" id="984486"/>
    <lineage>
        <taxon>Eukaryota</taxon>
        <taxon>Fungi</taxon>
        <taxon>Dikarya</taxon>
        <taxon>Ascomycota</taxon>
        <taxon>Saccharomycotina</taxon>
        <taxon>Pichiomycetes</taxon>
        <taxon>Serinales incertae sedis</taxon>
        <taxon>Babjeviella</taxon>
    </lineage>
</organism>
<protein>
    <recommendedName>
        <fullName evidence="4">AMP-dependent synthetase/ligase domain-containing protein</fullName>
    </recommendedName>
</protein>
<evidence type="ECO:0000313" key="3">
    <source>
        <dbReference type="Proteomes" id="UP000094336"/>
    </source>
</evidence>
<dbReference type="EMBL" id="KV454435">
    <property type="protein sequence ID" value="ODQ78401.1"/>
    <property type="molecule type" value="Genomic_DNA"/>
</dbReference>
<proteinExistence type="predicted"/>
<gene>
    <name evidence="2" type="ORF">BABINDRAFT_162636</name>
</gene>
<reference evidence="3" key="1">
    <citation type="submission" date="2016-05" db="EMBL/GenBank/DDBJ databases">
        <title>Comparative genomics of biotechnologically important yeasts.</title>
        <authorList>
            <consortium name="DOE Joint Genome Institute"/>
            <person name="Riley R."/>
            <person name="Haridas S."/>
            <person name="Wolfe K.H."/>
            <person name="Lopes M.R."/>
            <person name="Hittinger C.T."/>
            <person name="Goker M."/>
            <person name="Salamov A."/>
            <person name="Wisecaver J."/>
            <person name="Long T.M."/>
            <person name="Aerts A.L."/>
            <person name="Barry K."/>
            <person name="Choi C."/>
            <person name="Clum A."/>
            <person name="Coughlan A.Y."/>
            <person name="Deshpande S."/>
            <person name="Douglass A.P."/>
            <person name="Hanson S.J."/>
            <person name="Klenk H.-P."/>
            <person name="Labutti K."/>
            <person name="Lapidus A."/>
            <person name="Lindquist E."/>
            <person name="Lipzen A."/>
            <person name="Meier-Kolthoff J.P."/>
            <person name="Ohm R.A."/>
            <person name="Otillar R.P."/>
            <person name="Pangilinan J."/>
            <person name="Peng Y."/>
            <person name="Rokas A."/>
            <person name="Rosa C.A."/>
            <person name="Scheuner C."/>
            <person name="Sibirny A.A."/>
            <person name="Slot J.C."/>
            <person name="Stielow J.B."/>
            <person name="Sun H."/>
            <person name="Kurtzman C.P."/>
            <person name="Blackwell M."/>
            <person name="Grigoriev I.V."/>
            <person name="Jeffries T.W."/>
        </authorList>
    </citation>
    <scope>NUCLEOTIDE SEQUENCE [LARGE SCALE GENOMIC DNA]</scope>
    <source>
        <strain evidence="3">NRRL Y-12698</strain>
    </source>
</reference>
<dbReference type="OrthoDB" id="4138492at2759"/>
<keyword evidence="1" id="KW-0732">Signal</keyword>
<dbReference type="Proteomes" id="UP000094336">
    <property type="component" value="Unassembled WGS sequence"/>
</dbReference>
<evidence type="ECO:0008006" key="4">
    <source>
        <dbReference type="Google" id="ProtNLM"/>
    </source>
</evidence>
<name>A0A1E3QL44_9ASCO</name>
<feature type="signal peptide" evidence="1">
    <location>
        <begin position="1"/>
        <end position="21"/>
    </location>
</feature>
<accession>A0A1E3QL44</accession>
<dbReference type="RefSeq" id="XP_018983729.1">
    <property type="nucleotide sequence ID" value="XM_019129454.1"/>
</dbReference>
<evidence type="ECO:0000313" key="2">
    <source>
        <dbReference type="EMBL" id="ODQ78401.1"/>
    </source>
</evidence>
<keyword evidence="3" id="KW-1185">Reference proteome</keyword>
<dbReference type="AlphaFoldDB" id="A0A1E3QL44"/>
<feature type="chain" id="PRO_5009134293" description="AMP-dependent synthetase/ligase domain-containing protein" evidence="1">
    <location>
        <begin position="22"/>
        <end position="491"/>
    </location>
</feature>
<dbReference type="STRING" id="984486.A0A1E3QL44"/>
<dbReference type="GeneID" id="30147307"/>
<evidence type="ECO:0000256" key="1">
    <source>
        <dbReference type="SAM" id="SignalP"/>
    </source>
</evidence>